<dbReference type="PATRIC" id="fig|1684.4.peg.1053"/>
<comment type="caution">
    <text evidence="2">The sequence shown here is derived from an EMBL/GenBank/DDBJ whole genome shotgun (WGS) entry which is preliminary data.</text>
</comment>
<keyword evidence="1" id="KW-1133">Transmembrane helix</keyword>
<name>A0A0F4KTD6_9BIFI</name>
<proteinExistence type="predicted"/>
<organism evidence="2 3">
    <name type="scientific">Bifidobacterium asteroides</name>
    <dbReference type="NCBI Taxonomy" id="1684"/>
    <lineage>
        <taxon>Bacteria</taxon>
        <taxon>Bacillati</taxon>
        <taxon>Actinomycetota</taxon>
        <taxon>Actinomycetes</taxon>
        <taxon>Bifidobacteriales</taxon>
        <taxon>Bifidobacteriaceae</taxon>
        <taxon>Bifidobacterium</taxon>
    </lineage>
</organism>
<keyword evidence="1" id="KW-0812">Transmembrane</keyword>
<keyword evidence="1" id="KW-0472">Membrane</keyword>
<evidence type="ECO:0000313" key="3">
    <source>
        <dbReference type="Proteomes" id="UP000033648"/>
    </source>
</evidence>
<protein>
    <submittedName>
        <fullName evidence="2">Uncharacterized protein</fullName>
    </submittedName>
</protein>
<evidence type="ECO:0000313" key="2">
    <source>
        <dbReference type="EMBL" id="KJY49665.1"/>
    </source>
</evidence>
<reference evidence="2 3" key="1">
    <citation type="submission" date="2014-12" db="EMBL/GenBank/DDBJ databases">
        <title>Comparative genomics of the lactic acid bacteria isolated from the honey bee gut.</title>
        <authorList>
            <person name="Ellegaard K.M."/>
            <person name="Tamarit D."/>
            <person name="Javelind E."/>
            <person name="Olofsson T."/>
            <person name="Andersson S.G."/>
            <person name="Vasquez A."/>
        </authorList>
    </citation>
    <scope>NUCLEOTIDE SEQUENCE [LARGE SCALE GENOMIC DNA]</scope>
    <source>
        <strain evidence="2 3">Bin2</strain>
    </source>
</reference>
<feature type="transmembrane region" description="Helical" evidence="1">
    <location>
        <begin position="30"/>
        <end position="48"/>
    </location>
</feature>
<accession>A0A0F4KTD6</accession>
<sequence length="49" mass="5414">MGFWIMVFAALLGLALIVRGFVLGKKDKRWYVLCILGAASLAFAVWLAI</sequence>
<dbReference type="EMBL" id="JWME01000011">
    <property type="protein sequence ID" value="KJY49665.1"/>
    <property type="molecule type" value="Genomic_DNA"/>
</dbReference>
<gene>
    <name evidence="2" type="ORF">JF69_09710</name>
</gene>
<dbReference type="AlphaFoldDB" id="A0A0F4KTD6"/>
<evidence type="ECO:0000256" key="1">
    <source>
        <dbReference type="SAM" id="Phobius"/>
    </source>
</evidence>
<dbReference type="Proteomes" id="UP000033648">
    <property type="component" value="Unassembled WGS sequence"/>
</dbReference>